<dbReference type="FunFam" id="2.20.25.10:FF:000002">
    <property type="entry name" value="UPF0434 protein YcaR"/>
    <property type="match status" value="1"/>
</dbReference>
<dbReference type="Gene3D" id="2.20.25.10">
    <property type="match status" value="1"/>
</dbReference>
<dbReference type="Pfam" id="PF03966">
    <property type="entry name" value="Trm112p"/>
    <property type="match status" value="1"/>
</dbReference>
<organism evidence="2 3">
    <name type="scientific">Pseudidiomarina maritima</name>
    <dbReference type="NCBI Taxonomy" id="519453"/>
    <lineage>
        <taxon>Bacteria</taxon>
        <taxon>Pseudomonadati</taxon>
        <taxon>Pseudomonadota</taxon>
        <taxon>Gammaproteobacteria</taxon>
        <taxon>Alteromonadales</taxon>
        <taxon>Idiomarinaceae</taxon>
        <taxon>Pseudidiomarina</taxon>
    </lineage>
</organism>
<dbReference type="InterPro" id="IPR005651">
    <property type="entry name" value="Trm112-like"/>
</dbReference>
<evidence type="ECO:0000256" key="1">
    <source>
        <dbReference type="HAMAP-Rule" id="MF_01187"/>
    </source>
</evidence>
<evidence type="ECO:0000313" key="2">
    <source>
        <dbReference type="EMBL" id="PWW14463.1"/>
    </source>
</evidence>
<dbReference type="AlphaFoldDB" id="A0A317QBZ1"/>
<proteinExistence type="inferred from homology"/>
<sequence>MAVDNKTLAILACPLCKGRLVWHAPSQELICRGDKLAFPIRNDIPMLLTTAARELTATDLEQLPS</sequence>
<dbReference type="Proteomes" id="UP000246964">
    <property type="component" value="Unassembled WGS sequence"/>
</dbReference>
<dbReference type="RefSeq" id="WP_110075355.1">
    <property type="nucleotide sequence ID" value="NZ_QGTT01000003.1"/>
</dbReference>
<protein>
    <recommendedName>
        <fullName evidence="1">UPF0434 protein DET45_103155</fullName>
    </recommendedName>
</protein>
<reference evidence="2 3" key="1">
    <citation type="submission" date="2018-05" db="EMBL/GenBank/DDBJ databases">
        <title>Freshwater and sediment microbial communities from various areas in North America, analyzing microbe dynamics in response to fracking.</title>
        <authorList>
            <person name="Lamendella R."/>
        </authorList>
    </citation>
    <scope>NUCLEOTIDE SEQUENCE [LARGE SCALE GENOMIC DNA]</scope>
    <source>
        <strain evidence="2 3">125B1</strain>
    </source>
</reference>
<dbReference type="GO" id="GO:0005829">
    <property type="term" value="C:cytosol"/>
    <property type="evidence" value="ECO:0007669"/>
    <property type="project" value="TreeGrafter"/>
</dbReference>
<dbReference type="PANTHER" id="PTHR33505:SF4">
    <property type="entry name" value="PROTEIN PREY, MITOCHONDRIAL"/>
    <property type="match status" value="1"/>
</dbReference>
<keyword evidence="3" id="KW-1185">Reference proteome</keyword>
<evidence type="ECO:0000313" key="3">
    <source>
        <dbReference type="Proteomes" id="UP000246964"/>
    </source>
</evidence>
<dbReference type="HAMAP" id="MF_01187">
    <property type="entry name" value="UPF0434"/>
    <property type="match status" value="1"/>
</dbReference>
<dbReference type="PANTHER" id="PTHR33505">
    <property type="entry name" value="ZGC:162634"/>
    <property type="match status" value="1"/>
</dbReference>
<gene>
    <name evidence="2" type="ORF">DET45_103155</name>
</gene>
<name>A0A317QBZ1_9GAMM</name>
<dbReference type="SUPFAM" id="SSF158997">
    <property type="entry name" value="Trm112p-like"/>
    <property type="match status" value="1"/>
</dbReference>
<accession>A0A317QBZ1</accession>
<comment type="similarity">
    <text evidence="1">Belongs to the UPF0434 family.</text>
</comment>
<dbReference type="EMBL" id="QGTT01000003">
    <property type="protein sequence ID" value="PWW14463.1"/>
    <property type="molecule type" value="Genomic_DNA"/>
</dbReference>
<dbReference type="OrthoDB" id="9812205at2"/>
<comment type="caution">
    <text evidence="2">The sequence shown here is derived from an EMBL/GenBank/DDBJ whole genome shotgun (WGS) entry which is preliminary data.</text>
</comment>